<dbReference type="OrthoDB" id="1688907at2759"/>
<proteinExistence type="predicted"/>
<dbReference type="Proteomes" id="UP000623542">
    <property type="component" value="Unassembled WGS sequence"/>
</dbReference>
<dbReference type="PANTHER" id="PTHR11587">
    <property type="entry name" value="ARGININOSUCCINATE SYNTHASE"/>
    <property type="match status" value="1"/>
</dbReference>
<dbReference type="GO" id="GO:0004055">
    <property type="term" value="F:argininosuccinate synthase activity"/>
    <property type="evidence" value="ECO:0007669"/>
    <property type="project" value="UniProtKB-EC"/>
</dbReference>
<evidence type="ECO:0000256" key="7">
    <source>
        <dbReference type="ARBA" id="ARBA00022840"/>
    </source>
</evidence>
<comment type="caution">
    <text evidence="9">The sequence shown here is derived from an EMBL/GenBank/DDBJ whole genome shotgun (WGS) entry which is preliminary data.</text>
</comment>
<dbReference type="AlphaFoldDB" id="A0A851UXT5"/>
<dbReference type="GO" id="GO:0005524">
    <property type="term" value="F:ATP binding"/>
    <property type="evidence" value="ECO:0007669"/>
    <property type="project" value="UniProtKB-KW"/>
</dbReference>
<dbReference type="GO" id="GO:0005737">
    <property type="term" value="C:cytoplasm"/>
    <property type="evidence" value="ECO:0007669"/>
    <property type="project" value="TreeGrafter"/>
</dbReference>
<feature type="non-terminal residue" evidence="9">
    <location>
        <position position="118"/>
    </location>
</feature>
<dbReference type="InterPro" id="IPR001518">
    <property type="entry name" value="Arginosuc_synth"/>
</dbReference>
<dbReference type="InterPro" id="IPR024074">
    <property type="entry name" value="AS_cat/multimer_dom_body"/>
</dbReference>
<gene>
    <name evidence="9" type="primary">Arg1</name>
    <name evidence="9" type="ORF">ELAFOR_R15314</name>
</gene>
<name>A0A851UXT5_9PASS</name>
<dbReference type="InterPro" id="IPR048268">
    <property type="entry name" value="Arginosuc_syn_C"/>
</dbReference>
<keyword evidence="5" id="KW-0028">Amino-acid biosynthesis</keyword>
<evidence type="ECO:0000256" key="6">
    <source>
        <dbReference type="ARBA" id="ARBA00022741"/>
    </source>
</evidence>
<dbReference type="GO" id="GO:0000053">
    <property type="term" value="P:argininosuccinate metabolic process"/>
    <property type="evidence" value="ECO:0007669"/>
    <property type="project" value="TreeGrafter"/>
</dbReference>
<dbReference type="Gene3D" id="1.20.5.470">
    <property type="entry name" value="Single helix bin"/>
    <property type="match status" value="1"/>
</dbReference>
<keyword evidence="10" id="KW-1185">Reference proteome</keyword>
<protein>
    <recommendedName>
        <fullName evidence="2">argininosuccinate synthase</fullName>
        <ecNumber evidence="2">6.3.4.5</ecNumber>
    </recommendedName>
</protein>
<evidence type="ECO:0000313" key="9">
    <source>
        <dbReference type="EMBL" id="NXD32531.1"/>
    </source>
</evidence>
<evidence type="ECO:0000256" key="2">
    <source>
        <dbReference type="ARBA" id="ARBA00012286"/>
    </source>
</evidence>
<evidence type="ECO:0000256" key="4">
    <source>
        <dbReference type="ARBA" id="ARBA00022598"/>
    </source>
</evidence>
<feature type="non-terminal residue" evidence="9">
    <location>
        <position position="1"/>
    </location>
</feature>
<feature type="domain" description="Arginosuccinate synthase C-terminal" evidence="8">
    <location>
        <begin position="2"/>
        <end position="102"/>
    </location>
</feature>
<reference evidence="9" key="1">
    <citation type="submission" date="2019-09" db="EMBL/GenBank/DDBJ databases">
        <title>Bird 10,000 Genomes (B10K) Project - Family phase.</title>
        <authorList>
            <person name="Zhang G."/>
        </authorList>
    </citation>
    <scope>NUCLEOTIDE SEQUENCE</scope>
    <source>
        <strain evidence="9">B10K-IZCAS-20218</strain>
        <tissue evidence="9">Blood</tissue>
    </source>
</reference>
<evidence type="ECO:0000256" key="5">
    <source>
        <dbReference type="ARBA" id="ARBA00022605"/>
    </source>
</evidence>
<dbReference type="EC" id="6.3.4.5" evidence="2"/>
<sequence>VDRNVRALRDQFVTTELSKILYNGYWFSPEREFVQSCLAKSQETVNGRVRLSLILGNVIVEGRMSETEALYDAEQVSMDSVTNFDPSATTGFIAIESIRLRKWGEGRLKNGGTVKPES</sequence>
<keyword evidence="6" id="KW-0547">Nucleotide-binding</keyword>
<dbReference type="GO" id="GO:0000050">
    <property type="term" value="P:urea cycle"/>
    <property type="evidence" value="ECO:0007669"/>
    <property type="project" value="TreeGrafter"/>
</dbReference>
<organism evidence="9 10">
    <name type="scientific">Elachura formosa</name>
    <name type="common">spotted wren-babbler</name>
    <dbReference type="NCBI Taxonomy" id="1463973"/>
    <lineage>
        <taxon>Eukaryota</taxon>
        <taxon>Metazoa</taxon>
        <taxon>Chordata</taxon>
        <taxon>Craniata</taxon>
        <taxon>Vertebrata</taxon>
        <taxon>Euteleostomi</taxon>
        <taxon>Archelosauria</taxon>
        <taxon>Archosauria</taxon>
        <taxon>Dinosauria</taxon>
        <taxon>Saurischia</taxon>
        <taxon>Theropoda</taxon>
        <taxon>Coelurosauria</taxon>
        <taxon>Aves</taxon>
        <taxon>Neognathae</taxon>
        <taxon>Neoaves</taxon>
        <taxon>Telluraves</taxon>
        <taxon>Australaves</taxon>
        <taxon>Passeriformes</taxon>
        <taxon>Elachuridae</taxon>
        <taxon>Elachura</taxon>
    </lineage>
</organism>
<comment type="pathway">
    <text evidence="1">Amino-acid biosynthesis; L-arginine biosynthesis; L-arginine from L-ornithine and carbamoyl phosphate: step 2/3.</text>
</comment>
<evidence type="ECO:0000256" key="1">
    <source>
        <dbReference type="ARBA" id="ARBA00004967"/>
    </source>
</evidence>
<dbReference type="Pfam" id="PF20979">
    <property type="entry name" value="Arginosuc_syn_C"/>
    <property type="match status" value="1"/>
</dbReference>
<dbReference type="SUPFAM" id="SSF69864">
    <property type="entry name" value="Argininosuccinate synthetase, C-terminal domain"/>
    <property type="match status" value="1"/>
</dbReference>
<dbReference type="GO" id="GO:0006526">
    <property type="term" value="P:L-arginine biosynthetic process"/>
    <property type="evidence" value="ECO:0007669"/>
    <property type="project" value="UniProtKB-UniPathway"/>
</dbReference>
<evidence type="ECO:0000256" key="3">
    <source>
        <dbReference type="ARBA" id="ARBA00022571"/>
    </source>
</evidence>
<keyword evidence="4" id="KW-0436">Ligase</keyword>
<dbReference type="EMBL" id="WBNG01006142">
    <property type="protein sequence ID" value="NXD32531.1"/>
    <property type="molecule type" value="Genomic_DNA"/>
</dbReference>
<dbReference type="Gene3D" id="3.90.1260.10">
    <property type="entry name" value="Argininosuccinate synthetase, chain A, domain 2"/>
    <property type="match status" value="1"/>
</dbReference>
<accession>A0A851UXT5</accession>
<dbReference type="PANTHER" id="PTHR11587:SF2">
    <property type="entry name" value="ARGININOSUCCINATE SYNTHASE"/>
    <property type="match status" value="1"/>
</dbReference>
<keyword evidence="7" id="KW-0067">ATP-binding</keyword>
<evidence type="ECO:0000259" key="8">
    <source>
        <dbReference type="Pfam" id="PF20979"/>
    </source>
</evidence>
<keyword evidence="3" id="KW-0055">Arginine biosynthesis</keyword>
<evidence type="ECO:0000313" key="10">
    <source>
        <dbReference type="Proteomes" id="UP000623542"/>
    </source>
</evidence>
<dbReference type="UniPathway" id="UPA00068">
    <property type="reaction ID" value="UER00113"/>
</dbReference>